<keyword evidence="3" id="KW-1185">Reference proteome</keyword>
<dbReference type="Pfam" id="PF21332">
    <property type="entry name" value="AmiR_N"/>
    <property type="match status" value="1"/>
</dbReference>
<dbReference type="EMBL" id="CXST01000002">
    <property type="protein sequence ID" value="CTQ44106.1"/>
    <property type="molecule type" value="Genomic_DNA"/>
</dbReference>
<evidence type="ECO:0000313" key="3">
    <source>
        <dbReference type="Proteomes" id="UP000048926"/>
    </source>
</evidence>
<dbReference type="InterPro" id="IPR005561">
    <property type="entry name" value="ANTAR"/>
</dbReference>
<reference evidence="3" key="1">
    <citation type="submission" date="2015-07" db="EMBL/GenBank/DDBJ databases">
        <authorList>
            <person name="Rodrigo-Torres Lidia"/>
            <person name="Arahal R.David."/>
        </authorList>
    </citation>
    <scope>NUCLEOTIDE SEQUENCE [LARGE SCALE GENOMIC DNA]</scope>
    <source>
        <strain evidence="3">CECT 4801</strain>
    </source>
</reference>
<gene>
    <name evidence="2" type="primary">amiR_1</name>
    <name evidence="2" type="ORF">LAL4801_02548</name>
</gene>
<sequence>MSSLFRTPSFRGWSATVLHKPHSDRDAVCRQLDRLGIAVSTAWPELPEEARQADLVIFDADAGHDAQFPWPVEEHPMPMIALMGSEAPGRVEWAIRRGAIAHLSKPIASSGVYGALVVATRTFAMRRASEERIAKLEARLACRPQVAEAILLLMQHQGSDADTAYKLLQDMAMASRQTMEDVALDLLARSGGQNAGRREA</sequence>
<dbReference type="InterPro" id="IPR036388">
    <property type="entry name" value="WH-like_DNA-bd_sf"/>
</dbReference>
<name>A0A0M6Y1W7_9HYPH</name>
<proteinExistence type="predicted"/>
<dbReference type="SMART" id="SM01012">
    <property type="entry name" value="ANTAR"/>
    <property type="match status" value="1"/>
</dbReference>
<dbReference type="Gene3D" id="1.10.10.10">
    <property type="entry name" value="Winged helix-like DNA-binding domain superfamily/Winged helix DNA-binding domain"/>
    <property type="match status" value="1"/>
</dbReference>
<dbReference type="InterPro" id="IPR049021">
    <property type="entry name" value="AmiR_N"/>
</dbReference>
<dbReference type="STRING" id="187304.B0E33_11280"/>
<evidence type="ECO:0000313" key="2">
    <source>
        <dbReference type="EMBL" id="CTQ44106.1"/>
    </source>
</evidence>
<accession>A0A0M6Y1W7</accession>
<dbReference type="RefSeq" id="WP_022999317.1">
    <property type="nucleotide sequence ID" value="NZ_CP045622.1"/>
</dbReference>
<evidence type="ECO:0000259" key="1">
    <source>
        <dbReference type="PROSITE" id="PS50921"/>
    </source>
</evidence>
<dbReference type="Gene3D" id="3.40.50.2300">
    <property type="match status" value="1"/>
</dbReference>
<dbReference type="InterPro" id="IPR008327">
    <property type="entry name" value="Sig_transdc_resp-reg_antiterm"/>
</dbReference>
<protein>
    <submittedName>
        <fullName evidence="2">Aliphatic amidase regulator</fullName>
    </submittedName>
</protein>
<dbReference type="PROSITE" id="PS50921">
    <property type="entry name" value="ANTAR"/>
    <property type="match status" value="1"/>
</dbReference>
<dbReference type="Pfam" id="PF03861">
    <property type="entry name" value="ANTAR"/>
    <property type="match status" value="1"/>
</dbReference>
<dbReference type="GO" id="GO:0003723">
    <property type="term" value="F:RNA binding"/>
    <property type="evidence" value="ECO:0007669"/>
    <property type="project" value="InterPro"/>
</dbReference>
<dbReference type="PIRSF" id="PIRSF036382">
    <property type="entry name" value="RR_antiterm"/>
    <property type="match status" value="1"/>
</dbReference>
<dbReference type="SUPFAM" id="SSF52172">
    <property type="entry name" value="CheY-like"/>
    <property type="match status" value="1"/>
</dbReference>
<organism evidence="2 3">
    <name type="scientific">Roseibium aggregatum</name>
    <dbReference type="NCBI Taxonomy" id="187304"/>
    <lineage>
        <taxon>Bacteria</taxon>
        <taxon>Pseudomonadati</taxon>
        <taxon>Pseudomonadota</taxon>
        <taxon>Alphaproteobacteria</taxon>
        <taxon>Hyphomicrobiales</taxon>
        <taxon>Stappiaceae</taxon>
        <taxon>Roseibium</taxon>
    </lineage>
</organism>
<dbReference type="AlphaFoldDB" id="A0A0M6Y1W7"/>
<dbReference type="KEGG" id="lagg:B0E33_11280"/>
<feature type="domain" description="ANTAR" evidence="1">
    <location>
        <begin position="126"/>
        <end position="187"/>
    </location>
</feature>
<dbReference type="InterPro" id="IPR011006">
    <property type="entry name" value="CheY-like_superfamily"/>
</dbReference>
<dbReference type="OrthoDB" id="6159164at2"/>
<dbReference type="Proteomes" id="UP000048926">
    <property type="component" value="Unassembled WGS sequence"/>
</dbReference>